<proteinExistence type="predicted"/>
<dbReference type="AlphaFoldDB" id="A0A084G4D8"/>
<protein>
    <submittedName>
        <fullName evidence="1">Uncharacterized protein</fullName>
    </submittedName>
</protein>
<dbReference type="Pfam" id="PF14441">
    <property type="entry name" value="OTT_1508_deam"/>
    <property type="match status" value="1"/>
</dbReference>
<dbReference type="InterPro" id="IPR027796">
    <property type="entry name" value="OTT_1508_deam-like"/>
</dbReference>
<accession>A0A084G4D8</accession>
<sequence length="479" mass="53541">MTAPAKKEEPTQIGGADLKRFVVHSALLSLIDPVRGEPTRTSLDENPDGDILGGQQLKQKFLDSFALICSTSRSGAETASAVCLEQHAPAGAILRVARNRGLTPEDLTGLEGVLQILRVVARKAGDIEKSSTQAECEILRLVVELDRDRILSIAEWVEKRRIQDVLRVAHSRLLAGQVKPETWAKPEFRLWLESCPFTAASLKTWSPATLAKLIDWASQARWRYSEQLQSLLGLDRTQKPPWLDRLHKIARYHSAIKYMVRLAAKQPEVFACIHIREVEAPSSRSFSLLNEKAPVLAAVKNLVKEDSGTTMQQLEKHLSTQDVEAKLRKACRLELTLHAEMQIIVFYEGNPSLVPRMPFIGTSKKACFLCHEYLLRHPLGLQVSACHQKIYPSWMPPPYYPISGRFKSTPFVKLSKHIEQLTKRELKTALTAPRRPKNLDSTAGPSLTITATTSIGLGSRQAAKVQFTPEDDSLSRDLE</sequence>
<dbReference type="HOGENOM" id="CLU_032153_0_0_1"/>
<evidence type="ECO:0000313" key="1">
    <source>
        <dbReference type="EMBL" id="KEZ42200.1"/>
    </source>
</evidence>
<dbReference type="VEuPathDB" id="FungiDB:SAPIO_CDS6274"/>
<dbReference type="PANTHER" id="PTHR42037:SF1">
    <property type="match status" value="1"/>
</dbReference>
<comment type="caution">
    <text evidence="1">The sequence shown here is derived from an EMBL/GenBank/DDBJ whole genome shotgun (WGS) entry which is preliminary data.</text>
</comment>
<dbReference type="PANTHER" id="PTHR42037">
    <property type="match status" value="1"/>
</dbReference>
<dbReference type="OMA" id="KACFLCH"/>
<dbReference type="EMBL" id="JOWA01000101">
    <property type="protein sequence ID" value="KEZ42200.1"/>
    <property type="molecule type" value="Genomic_DNA"/>
</dbReference>
<gene>
    <name evidence="1" type="ORF">SAPIO_CDS6274</name>
</gene>
<reference evidence="1 2" key="1">
    <citation type="journal article" date="2014" name="Genome Announc.">
        <title>Draft genome sequence of the pathogenic fungus Scedosporium apiospermum.</title>
        <authorList>
            <person name="Vandeputte P."/>
            <person name="Ghamrawi S."/>
            <person name="Rechenmann M."/>
            <person name="Iltis A."/>
            <person name="Giraud S."/>
            <person name="Fleury M."/>
            <person name="Thornton C."/>
            <person name="Delhaes L."/>
            <person name="Meyer W."/>
            <person name="Papon N."/>
            <person name="Bouchara J.P."/>
        </authorList>
    </citation>
    <scope>NUCLEOTIDE SEQUENCE [LARGE SCALE GENOMIC DNA]</scope>
    <source>
        <strain evidence="1 2">IHEM 14462</strain>
    </source>
</reference>
<keyword evidence="2" id="KW-1185">Reference proteome</keyword>
<dbReference type="OrthoDB" id="4851849at2759"/>
<dbReference type="GeneID" id="27725346"/>
<dbReference type="Proteomes" id="UP000028545">
    <property type="component" value="Unassembled WGS sequence"/>
</dbReference>
<dbReference type="KEGG" id="sapo:SAPIO_CDS6274"/>
<evidence type="ECO:0000313" key="2">
    <source>
        <dbReference type="Proteomes" id="UP000028545"/>
    </source>
</evidence>
<dbReference type="RefSeq" id="XP_016641999.1">
    <property type="nucleotide sequence ID" value="XM_016788418.1"/>
</dbReference>
<name>A0A084G4D8_PSEDA</name>
<organism evidence="1 2">
    <name type="scientific">Pseudallescheria apiosperma</name>
    <name type="common">Scedosporium apiospermum</name>
    <dbReference type="NCBI Taxonomy" id="563466"/>
    <lineage>
        <taxon>Eukaryota</taxon>
        <taxon>Fungi</taxon>
        <taxon>Dikarya</taxon>
        <taxon>Ascomycota</taxon>
        <taxon>Pezizomycotina</taxon>
        <taxon>Sordariomycetes</taxon>
        <taxon>Hypocreomycetidae</taxon>
        <taxon>Microascales</taxon>
        <taxon>Microascaceae</taxon>
        <taxon>Scedosporium</taxon>
    </lineage>
</organism>